<reference evidence="2 3" key="1">
    <citation type="journal article" date="2019" name="Commun. Biol.">
        <title>The bagworm genome reveals a unique fibroin gene that provides high tensile strength.</title>
        <authorList>
            <person name="Kono N."/>
            <person name="Nakamura H."/>
            <person name="Ohtoshi R."/>
            <person name="Tomita M."/>
            <person name="Numata K."/>
            <person name="Arakawa K."/>
        </authorList>
    </citation>
    <scope>NUCLEOTIDE SEQUENCE [LARGE SCALE GENOMIC DNA]</scope>
</reference>
<sequence length="174" mass="19260">MAGFGAKLGLRGAARAPHAAALILFHMALYAGRVDRRDSRDTKIRLRPCHRLRGFRKLPSSPLSHLVLRVDKAIKIDTASVIWTQRTDKSESAQQTRKLGSTGERCSRAPPEGPPPPAQLPALTYFLIHSHKQNDVGAARRYSIGYSRSERLIMPAAHYPARPVDGRTTNSFTV</sequence>
<dbReference type="Proteomes" id="UP000299102">
    <property type="component" value="Unassembled WGS sequence"/>
</dbReference>
<proteinExistence type="predicted"/>
<comment type="caution">
    <text evidence="2">The sequence shown here is derived from an EMBL/GenBank/DDBJ whole genome shotgun (WGS) entry which is preliminary data.</text>
</comment>
<organism evidence="2 3">
    <name type="scientific">Eumeta variegata</name>
    <name type="common">Bagworm moth</name>
    <name type="synonym">Eumeta japonica</name>
    <dbReference type="NCBI Taxonomy" id="151549"/>
    <lineage>
        <taxon>Eukaryota</taxon>
        <taxon>Metazoa</taxon>
        <taxon>Ecdysozoa</taxon>
        <taxon>Arthropoda</taxon>
        <taxon>Hexapoda</taxon>
        <taxon>Insecta</taxon>
        <taxon>Pterygota</taxon>
        <taxon>Neoptera</taxon>
        <taxon>Endopterygota</taxon>
        <taxon>Lepidoptera</taxon>
        <taxon>Glossata</taxon>
        <taxon>Ditrysia</taxon>
        <taxon>Tineoidea</taxon>
        <taxon>Psychidae</taxon>
        <taxon>Oiketicinae</taxon>
        <taxon>Eumeta</taxon>
    </lineage>
</organism>
<evidence type="ECO:0000313" key="3">
    <source>
        <dbReference type="Proteomes" id="UP000299102"/>
    </source>
</evidence>
<evidence type="ECO:0000313" key="2">
    <source>
        <dbReference type="EMBL" id="GBP57243.1"/>
    </source>
</evidence>
<dbReference type="EMBL" id="BGZK01000712">
    <property type="protein sequence ID" value="GBP57243.1"/>
    <property type="molecule type" value="Genomic_DNA"/>
</dbReference>
<accession>A0A4C1X252</accession>
<evidence type="ECO:0000256" key="1">
    <source>
        <dbReference type="SAM" id="MobiDB-lite"/>
    </source>
</evidence>
<dbReference type="AlphaFoldDB" id="A0A4C1X252"/>
<protein>
    <submittedName>
        <fullName evidence="2">Uncharacterized protein</fullName>
    </submittedName>
</protein>
<feature type="region of interest" description="Disordered" evidence="1">
    <location>
        <begin position="86"/>
        <end position="120"/>
    </location>
</feature>
<name>A0A4C1X252_EUMVA</name>
<gene>
    <name evidence="2" type="ORF">EVAR_44059_1</name>
</gene>
<keyword evidence="3" id="KW-1185">Reference proteome</keyword>